<feature type="compositionally biased region" description="Basic and acidic residues" evidence="1">
    <location>
        <begin position="130"/>
        <end position="144"/>
    </location>
</feature>
<protein>
    <submittedName>
        <fullName evidence="2">Uncharacterized protein</fullName>
    </submittedName>
</protein>
<sequence>MPTGGKRDRRPPKHLEDEGYGDVAQGGKKKKQRIDDDDDEGEEQSRRSPPCRRFVKTGTKKEPEDVEDDSEDDDEDDDEEDGEDDDDDDEEEEEEDEEEEEEEGKEAEEGEQSGTRGRSSADRLPSLEKILAEAREKSQQRDDASLPAGGDDYVRKKGSSSKDPSSKKKKTPGKKAFKKSALKRGAPGAVTSSSQILQMQEKIRLQKELLAMQSTQYAPSTALVPFGMPQSLAPALSLAALQMPSGGAADLLPAIQAMVTQAMQGALQGGRASVAAPSGLPPPSTGNSGAPNKYSTPKTFKTIGRAVHAVFESGCSEGGFYTAVDPIAKVTRVLLKVPKDDYDWSVGWVANHGDLWQAASTKQMQQRSEVVKKVKHHLYGVYEIRKPKVDYNGFLTDIAPLQGDGFRVRHGDPFGDIRVKKVIGHVFLRNWNERVDELRVFIQQAAIVVAVIDIVIGNPAENRAPSDRLPNDGGMALHYEACLKKLQSEVDAFAAGTEYTFIRAPEPSLFMNGEDEVDGLSPPGTAPNNLSTSGSSVRTPLTPQHVNVPQPSVSTPGNPGGQPAAIDPQIVSKVLAMIMSGQVNLSQPGP</sequence>
<reference evidence="2 3" key="1">
    <citation type="journal article" date="2014" name="Nat. Commun.">
        <title>Klebsormidium flaccidum genome reveals primary factors for plant terrestrial adaptation.</title>
        <authorList>
            <person name="Hori K."/>
            <person name="Maruyama F."/>
            <person name="Fujisawa T."/>
            <person name="Togashi T."/>
            <person name="Yamamoto N."/>
            <person name="Seo M."/>
            <person name="Sato S."/>
            <person name="Yamada T."/>
            <person name="Mori H."/>
            <person name="Tajima N."/>
            <person name="Moriyama T."/>
            <person name="Ikeuchi M."/>
            <person name="Watanabe M."/>
            <person name="Wada H."/>
            <person name="Kobayashi K."/>
            <person name="Saito M."/>
            <person name="Masuda T."/>
            <person name="Sasaki-Sekimoto Y."/>
            <person name="Mashiguchi K."/>
            <person name="Awai K."/>
            <person name="Shimojima M."/>
            <person name="Masuda S."/>
            <person name="Iwai M."/>
            <person name="Nobusawa T."/>
            <person name="Narise T."/>
            <person name="Kondo S."/>
            <person name="Saito H."/>
            <person name="Sato R."/>
            <person name="Murakawa M."/>
            <person name="Ihara Y."/>
            <person name="Oshima-Yamada Y."/>
            <person name="Ohtaka K."/>
            <person name="Satoh M."/>
            <person name="Sonobe K."/>
            <person name="Ishii M."/>
            <person name="Ohtani R."/>
            <person name="Kanamori-Sato M."/>
            <person name="Honoki R."/>
            <person name="Miyazaki D."/>
            <person name="Mochizuki H."/>
            <person name="Umetsu J."/>
            <person name="Higashi K."/>
            <person name="Shibata D."/>
            <person name="Kamiya Y."/>
            <person name="Sato N."/>
            <person name="Nakamura Y."/>
            <person name="Tabata S."/>
            <person name="Ida S."/>
            <person name="Kurokawa K."/>
            <person name="Ohta H."/>
        </authorList>
    </citation>
    <scope>NUCLEOTIDE SEQUENCE [LARGE SCALE GENOMIC DNA]</scope>
    <source>
        <strain evidence="2 3">NIES-2285</strain>
    </source>
</reference>
<feature type="region of interest" description="Disordered" evidence="1">
    <location>
        <begin position="512"/>
        <end position="566"/>
    </location>
</feature>
<name>A0A0U9HMX3_KLENI</name>
<feature type="region of interest" description="Disordered" evidence="1">
    <location>
        <begin position="270"/>
        <end position="293"/>
    </location>
</feature>
<evidence type="ECO:0000313" key="2">
    <source>
        <dbReference type="EMBL" id="GAQ86432.1"/>
    </source>
</evidence>
<dbReference type="Proteomes" id="UP000054558">
    <property type="component" value="Unassembled WGS sequence"/>
</dbReference>
<dbReference type="STRING" id="105231.A0A0U9HMX3"/>
<feature type="compositionally biased region" description="Acidic residues" evidence="1">
    <location>
        <begin position="64"/>
        <end position="111"/>
    </location>
</feature>
<keyword evidence="3" id="KW-1185">Reference proteome</keyword>
<proteinExistence type="predicted"/>
<dbReference type="EMBL" id="DF237237">
    <property type="protein sequence ID" value="GAQ86432.1"/>
    <property type="molecule type" value="Genomic_DNA"/>
</dbReference>
<feature type="compositionally biased region" description="Basic residues" evidence="1">
    <location>
        <begin position="167"/>
        <end position="182"/>
    </location>
</feature>
<feature type="compositionally biased region" description="Polar residues" evidence="1">
    <location>
        <begin position="526"/>
        <end position="557"/>
    </location>
</feature>
<gene>
    <name evidence="2" type="ORF">KFL_002880170</name>
</gene>
<evidence type="ECO:0000313" key="3">
    <source>
        <dbReference type="Proteomes" id="UP000054558"/>
    </source>
</evidence>
<feature type="region of interest" description="Disordered" evidence="1">
    <location>
        <begin position="1"/>
        <end position="193"/>
    </location>
</feature>
<accession>A0A0U9HMX3</accession>
<organism evidence="2 3">
    <name type="scientific">Klebsormidium nitens</name>
    <name type="common">Green alga</name>
    <name type="synonym">Ulothrix nitens</name>
    <dbReference type="NCBI Taxonomy" id="105231"/>
    <lineage>
        <taxon>Eukaryota</taxon>
        <taxon>Viridiplantae</taxon>
        <taxon>Streptophyta</taxon>
        <taxon>Klebsormidiophyceae</taxon>
        <taxon>Klebsormidiales</taxon>
        <taxon>Klebsormidiaceae</taxon>
        <taxon>Klebsormidium</taxon>
    </lineage>
</organism>
<dbReference type="AlphaFoldDB" id="A0A0U9HMX3"/>
<evidence type="ECO:0000256" key="1">
    <source>
        <dbReference type="SAM" id="MobiDB-lite"/>
    </source>
</evidence>